<dbReference type="Pfam" id="PF07989">
    <property type="entry name" value="Cnn_1N"/>
    <property type="match status" value="1"/>
</dbReference>
<gene>
    <name evidence="10" type="ORF">NUU61_004959</name>
</gene>
<evidence type="ECO:0000256" key="2">
    <source>
        <dbReference type="ARBA" id="ARBA00022490"/>
    </source>
</evidence>
<feature type="compositionally biased region" description="Polar residues" evidence="7">
    <location>
        <begin position="165"/>
        <end position="174"/>
    </location>
</feature>
<comment type="subcellular location">
    <subcellularLocation>
        <location evidence="1">Cytoplasm</location>
        <location evidence="1">Cytoskeleton</location>
        <location evidence="1">Microtubule organizing center</location>
    </subcellularLocation>
</comment>
<reference evidence="10" key="1">
    <citation type="submission" date="2022-11" db="EMBL/GenBank/DDBJ databases">
        <authorList>
            <person name="Petersen C."/>
        </authorList>
    </citation>
    <scope>NUCLEOTIDE SEQUENCE</scope>
    <source>
        <strain evidence="10">IBT 34128</strain>
    </source>
</reference>
<comment type="caution">
    <text evidence="10">The sequence shown here is derived from an EMBL/GenBank/DDBJ whole genome shotgun (WGS) entry which is preliminary data.</text>
</comment>
<feature type="region of interest" description="Disordered" evidence="7">
    <location>
        <begin position="62"/>
        <end position="82"/>
    </location>
</feature>
<keyword evidence="3" id="KW-0597">Phosphoprotein</keyword>
<dbReference type="RefSeq" id="XP_056511154.1">
    <property type="nucleotide sequence ID" value="XM_056655541.1"/>
</dbReference>
<dbReference type="GO" id="GO:0007076">
    <property type="term" value="P:mitotic chromosome condensation"/>
    <property type="evidence" value="ECO:0007669"/>
    <property type="project" value="TreeGrafter"/>
</dbReference>
<evidence type="ECO:0000259" key="9">
    <source>
        <dbReference type="Pfam" id="PF10495"/>
    </source>
</evidence>
<feature type="region of interest" description="Disordered" evidence="7">
    <location>
        <begin position="1209"/>
        <end position="1229"/>
    </location>
</feature>
<proteinExistence type="predicted"/>
<dbReference type="OrthoDB" id="10255000at2759"/>
<organism evidence="10 11">
    <name type="scientific">Penicillium alfredii</name>
    <dbReference type="NCBI Taxonomy" id="1506179"/>
    <lineage>
        <taxon>Eukaryota</taxon>
        <taxon>Fungi</taxon>
        <taxon>Dikarya</taxon>
        <taxon>Ascomycota</taxon>
        <taxon>Pezizomycotina</taxon>
        <taxon>Eurotiomycetes</taxon>
        <taxon>Eurotiomycetidae</taxon>
        <taxon>Eurotiales</taxon>
        <taxon>Aspergillaceae</taxon>
        <taxon>Penicillium</taxon>
    </lineage>
</organism>
<feature type="compositionally biased region" description="Basic and acidic residues" evidence="7">
    <location>
        <begin position="356"/>
        <end position="365"/>
    </location>
</feature>
<dbReference type="GO" id="GO:0005737">
    <property type="term" value="C:cytoplasm"/>
    <property type="evidence" value="ECO:0007669"/>
    <property type="project" value="UniProtKB-ARBA"/>
</dbReference>
<evidence type="ECO:0000256" key="3">
    <source>
        <dbReference type="ARBA" id="ARBA00022553"/>
    </source>
</evidence>
<evidence type="ECO:0008006" key="12">
    <source>
        <dbReference type="Google" id="ProtNLM"/>
    </source>
</evidence>
<dbReference type="AlphaFoldDB" id="A0A9W9F8M6"/>
<feature type="domain" description="Pericentrin/AKAP-450 centrosomal targeting" evidence="9">
    <location>
        <begin position="1122"/>
        <end position="1198"/>
    </location>
</feature>
<name>A0A9W9F8M6_9EURO</name>
<feature type="region of interest" description="Disordered" evidence="7">
    <location>
        <begin position="786"/>
        <end position="806"/>
    </location>
</feature>
<dbReference type="Pfam" id="PF10495">
    <property type="entry name" value="PACT_coil_coil"/>
    <property type="match status" value="1"/>
</dbReference>
<keyword evidence="5" id="KW-0206">Cytoskeleton</keyword>
<dbReference type="GO" id="GO:0000796">
    <property type="term" value="C:condensin complex"/>
    <property type="evidence" value="ECO:0007669"/>
    <property type="project" value="TreeGrafter"/>
</dbReference>
<feature type="coiled-coil region" evidence="6">
    <location>
        <begin position="951"/>
        <end position="1093"/>
    </location>
</feature>
<feature type="region of interest" description="Disordered" evidence="7">
    <location>
        <begin position="315"/>
        <end position="442"/>
    </location>
</feature>
<dbReference type="InterPro" id="IPR012943">
    <property type="entry name" value="Cnn_1N"/>
</dbReference>
<dbReference type="PANTHER" id="PTHR43941">
    <property type="entry name" value="STRUCTURAL MAINTENANCE OF CHROMOSOMES PROTEIN 2"/>
    <property type="match status" value="1"/>
</dbReference>
<evidence type="ECO:0000313" key="11">
    <source>
        <dbReference type="Proteomes" id="UP001141434"/>
    </source>
</evidence>
<accession>A0A9W9F8M6</accession>
<feature type="region of interest" description="Disordered" evidence="7">
    <location>
        <begin position="494"/>
        <end position="522"/>
    </location>
</feature>
<dbReference type="GO" id="GO:0000793">
    <property type="term" value="C:condensed chromosome"/>
    <property type="evidence" value="ECO:0007669"/>
    <property type="project" value="TreeGrafter"/>
</dbReference>
<evidence type="ECO:0000256" key="1">
    <source>
        <dbReference type="ARBA" id="ARBA00004267"/>
    </source>
</evidence>
<feature type="domain" description="Centrosomin N-terminal motif 1" evidence="8">
    <location>
        <begin position="194"/>
        <end position="267"/>
    </location>
</feature>
<feature type="region of interest" description="Disordered" evidence="7">
    <location>
        <begin position="114"/>
        <end position="142"/>
    </location>
</feature>
<evidence type="ECO:0000256" key="6">
    <source>
        <dbReference type="SAM" id="Coils"/>
    </source>
</evidence>
<dbReference type="GO" id="GO:0005815">
    <property type="term" value="C:microtubule organizing center"/>
    <property type="evidence" value="ECO:0007669"/>
    <property type="project" value="UniProtKB-SubCell"/>
</dbReference>
<dbReference type="EMBL" id="JAPMSZ010000007">
    <property type="protein sequence ID" value="KAJ5095603.1"/>
    <property type="molecule type" value="Genomic_DNA"/>
</dbReference>
<keyword evidence="4 6" id="KW-0175">Coiled coil</keyword>
<sequence>MAFPYIDTPRTEIDGNATYLTNGFRSVGRTHLSALDSVENSFHTPSKDNDVIKGFDDGRKRASGSFKLGTPRAASGPKSTRSALRHLPAAGPAKGEFTPMMKSATKNNYLKNMSAARGTSDPKTPGYLREGHRSSAHTPGLPAMDMSDIYEADATADQATPVPQVASSSAQSTPLPALPGRDGGILGDGQNIMTLKEQERIIDRLDKDNWNLKLKIHYLEEQLDKAGPEYNNAALKENTELKVLRLTMQRDISRYKKSLLQAERDLEDYRQQLMDMRDKIRKRQTDETVQREMELMREEIESRDIQLRELREELRQTKDQQSQEMDKLRDDVEDLEATVREKDRTIEERDEELEDLREHGGKDNDAVSELQGELERAKEQMQELQDSLDQAKSDAREAADAAHQAIEEKSRADEDLRELQDEMSNKSFTTKGLSRQLEEKSDKLEDELRELRQENDALTAEVESKSEYVARLEDRCQSIEQDLNGDARKLVEDLEHTRRERDQAQEERERVSAQLQEALDEIQRRTEEKQLLQTRHSALTGESGGLQNELDRAQSRIRELQQAVEEATHRAQDDAQTTHWKHRAELDRLQEEMESLQHEIEDKEGHFALEQDMWESTKRTLQSQKERAEEQAAGFKRTIDRLHQAEHSLSGKEFKLQEAIESEKQRYSHEEAILNRQIKELNDDLANQRVTLNEQRSELLTAKEELRMSRRGEDALRERTQALEDEVVVLQSSLADEQEYAKGRQQKGSPDLENQLHKAIADRQTLRDQLANAHVELHDLRTSAAEIESERDELQAQLDRAPNADNTTRFDHEKLELRKTTTRLENELKRLRDDKSALMEAKETLEKQLGSEIERATAEEGRLSSEIDRLQDKVLAGSGGRDRELTTAKSKVQRLERRVQELEALLEQQPPGDTEHSSAHADLSLLRHSLDEARKRERTLVQREAEQKSSARNFKSRVAELERDLHDALMNKFDSKSPQNSPSDKLHEELRSLRKQLSDAHRSLKEVKSKNRDLERAAMREEDQRDLHELLKSSTIEAEALALKVSERDARLNEMKTQVRRIREERAFCVRKAETATKELEALQQRYDESLEKVSQGKSSSKTKHEKEMRGLGKEIIWLRARLHREEKFRRDLAWSKGLMELGERVRVACNEADLRMITEMSVQARDRTPARTPRRKLRSAVSMVIAAVRMQRMGQDWKRTKKLGEGLKRAKSEMLKRRDSSSKGLLGQ</sequence>
<feature type="region of interest" description="Disordered" evidence="7">
    <location>
        <begin position="529"/>
        <end position="548"/>
    </location>
</feature>
<feature type="region of interest" description="Disordered" evidence="7">
    <location>
        <begin position="158"/>
        <end position="177"/>
    </location>
</feature>
<dbReference type="GO" id="GO:0000785">
    <property type="term" value="C:chromatin"/>
    <property type="evidence" value="ECO:0007669"/>
    <property type="project" value="TreeGrafter"/>
</dbReference>
<keyword evidence="11" id="KW-1185">Reference proteome</keyword>
<dbReference type="GO" id="GO:0003682">
    <property type="term" value="F:chromatin binding"/>
    <property type="evidence" value="ECO:0007669"/>
    <property type="project" value="TreeGrafter"/>
</dbReference>
<keyword evidence="2" id="KW-0963">Cytoplasm</keyword>
<dbReference type="Proteomes" id="UP001141434">
    <property type="component" value="Unassembled WGS sequence"/>
</dbReference>
<dbReference type="InterPro" id="IPR019528">
    <property type="entry name" value="PACT_domain"/>
</dbReference>
<evidence type="ECO:0000313" key="10">
    <source>
        <dbReference type="EMBL" id="KAJ5095603.1"/>
    </source>
</evidence>
<feature type="compositionally biased region" description="Basic and acidic residues" evidence="7">
    <location>
        <begin position="389"/>
        <end position="424"/>
    </location>
</feature>
<reference evidence="10" key="2">
    <citation type="journal article" date="2023" name="IMA Fungus">
        <title>Comparative genomic study of the Penicillium genus elucidates a diverse pangenome and 15 lateral gene transfer events.</title>
        <authorList>
            <person name="Petersen C."/>
            <person name="Sorensen T."/>
            <person name="Nielsen M.R."/>
            <person name="Sondergaard T.E."/>
            <person name="Sorensen J.L."/>
            <person name="Fitzpatrick D.A."/>
            <person name="Frisvad J.C."/>
            <person name="Nielsen K.L."/>
        </authorList>
    </citation>
    <scope>NUCLEOTIDE SEQUENCE</scope>
    <source>
        <strain evidence="10">IBT 34128</strain>
    </source>
</reference>
<evidence type="ECO:0000259" key="8">
    <source>
        <dbReference type="Pfam" id="PF07989"/>
    </source>
</evidence>
<dbReference type="PANTHER" id="PTHR43941:SF1">
    <property type="entry name" value="STRUCTURAL MAINTENANCE OF CHROMOSOMES PROTEIN 2"/>
    <property type="match status" value="1"/>
</dbReference>
<evidence type="ECO:0000256" key="7">
    <source>
        <dbReference type="SAM" id="MobiDB-lite"/>
    </source>
</evidence>
<evidence type="ECO:0000256" key="4">
    <source>
        <dbReference type="ARBA" id="ARBA00023054"/>
    </source>
</evidence>
<protein>
    <recommendedName>
        <fullName evidence="12">Centrosomin N-terminal motif 1 domain-containing protein</fullName>
    </recommendedName>
</protein>
<evidence type="ECO:0000256" key="5">
    <source>
        <dbReference type="ARBA" id="ARBA00023212"/>
    </source>
</evidence>
<feature type="compositionally biased region" description="Basic and acidic residues" evidence="7">
    <location>
        <begin position="337"/>
        <end position="347"/>
    </location>
</feature>
<feature type="compositionally biased region" description="Basic and acidic residues" evidence="7">
    <location>
        <begin position="1209"/>
        <end position="1222"/>
    </location>
</feature>
<feature type="compositionally biased region" description="Basic and acidic residues" evidence="7">
    <location>
        <begin position="494"/>
        <end position="511"/>
    </location>
</feature>
<dbReference type="GeneID" id="81394709"/>